<proteinExistence type="predicted"/>
<dbReference type="AlphaFoldDB" id="A0A915HHQ9"/>
<accession>A0A915HHQ9</accession>
<reference evidence="2" key="1">
    <citation type="submission" date="2022-11" db="UniProtKB">
        <authorList>
            <consortium name="WormBaseParasite"/>
        </authorList>
    </citation>
    <scope>IDENTIFICATION</scope>
</reference>
<name>A0A915HHQ9_ROMCU</name>
<dbReference type="Proteomes" id="UP000887565">
    <property type="component" value="Unplaced"/>
</dbReference>
<evidence type="ECO:0000313" key="1">
    <source>
        <dbReference type="Proteomes" id="UP000887565"/>
    </source>
</evidence>
<evidence type="ECO:0000313" key="2">
    <source>
        <dbReference type="WBParaSite" id="nRc.2.0.1.t00969-RA"/>
    </source>
</evidence>
<protein>
    <submittedName>
        <fullName evidence="2">Uncharacterized protein</fullName>
    </submittedName>
</protein>
<sequence>FSIVAIFAIFGPSNSCLNFKKRWTQDHGLLKRVMDLRLLATTLRKQKEGHPRIWWRQTFIDDLRALGIHIMGRGRDRHIELNPLEDNAAQCAERHRRN</sequence>
<dbReference type="WBParaSite" id="nRc.2.0.1.t00969-RA">
    <property type="protein sequence ID" value="nRc.2.0.1.t00969-RA"/>
    <property type="gene ID" value="nRc.2.0.1.g00969"/>
</dbReference>
<organism evidence="1 2">
    <name type="scientific">Romanomermis culicivorax</name>
    <name type="common">Nematode worm</name>
    <dbReference type="NCBI Taxonomy" id="13658"/>
    <lineage>
        <taxon>Eukaryota</taxon>
        <taxon>Metazoa</taxon>
        <taxon>Ecdysozoa</taxon>
        <taxon>Nematoda</taxon>
        <taxon>Enoplea</taxon>
        <taxon>Dorylaimia</taxon>
        <taxon>Mermithida</taxon>
        <taxon>Mermithoidea</taxon>
        <taxon>Mermithidae</taxon>
        <taxon>Romanomermis</taxon>
    </lineage>
</organism>
<keyword evidence="1" id="KW-1185">Reference proteome</keyword>